<dbReference type="EC" id="2.7.13.3" evidence="3"/>
<gene>
    <name evidence="13" type="ORF">GCM10007047_01270</name>
</gene>
<dbReference type="GO" id="GO:0000155">
    <property type="term" value="F:phosphorelay sensor kinase activity"/>
    <property type="evidence" value="ECO:0007669"/>
    <property type="project" value="InterPro"/>
</dbReference>
<evidence type="ECO:0000259" key="12">
    <source>
        <dbReference type="PROSITE" id="PS50885"/>
    </source>
</evidence>
<evidence type="ECO:0000256" key="4">
    <source>
        <dbReference type="ARBA" id="ARBA00022553"/>
    </source>
</evidence>
<keyword evidence="5" id="KW-0808">Transferase</keyword>
<keyword evidence="14" id="KW-1185">Reference proteome</keyword>
<evidence type="ECO:0000259" key="11">
    <source>
        <dbReference type="PROSITE" id="PS50109"/>
    </source>
</evidence>
<dbReference type="InterPro" id="IPR005467">
    <property type="entry name" value="His_kinase_dom"/>
</dbReference>
<dbReference type="PRINTS" id="PR00344">
    <property type="entry name" value="BCTRLSENSOR"/>
</dbReference>
<dbReference type="Proteomes" id="UP000642829">
    <property type="component" value="Unassembled WGS sequence"/>
</dbReference>
<evidence type="ECO:0000256" key="5">
    <source>
        <dbReference type="ARBA" id="ARBA00022679"/>
    </source>
</evidence>
<dbReference type="Gene3D" id="6.10.340.10">
    <property type="match status" value="1"/>
</dbReference>
<evidence type="ECO:0000256" key="8">
    <source>
        <dbReference type="ARBA" id="ARBA00022989"/>
    </source>
</evidence>
<comment type="subcellular location">
    <subcellularLocation>
        <location evidence="2">Membrane</location>
    </subcellularLocation>
</comment>
<evidence type="ECO:0000313" key="14">
    <source>
        <dbReference type="Proteomes" id="UP000642829"/>
    </source>
</evidence>
<dbReference type="PANTHER" id="PTHR45436:SF5">
    <property type="entry name" value="SENSOR HISTIDINE KINASE TRCS"/>
    <property type="match status" value="1"/>
</dbReference>
<accession>A0A8J3DCR6</accession>
<evidence type="ECO:0000256" key="10">
    <source>
        <dbReference type="ARBA" id="ARBA00023136"/>
    </source>
</evidence>
<keyword evidence="4" id="KW-0597">Phosphoprotein</keyword>
<dbReference type="Pfam" id="PF02518">
    <property type="entry name" value="HATPase_c"/>
    <property type="match status" value="1"/>
</dbReference>
<comment type="caution">
    <text evidence="13">The sequence shown here is derived from an EMBL/GenBank/DDBJ whole genome shotgun (WGS) entry which is preliminary data.</text>
</comment>
<dbReference type="EMBL" id="BMXG01000001">
    <property type="protein sequence ID" value="GHB90326.1"/>
    <property type="molecule type" value="Genomic_DNA"/>
</dbReference>
<dbReference type="InterPro" id="IPR050428">
    <property type="entry name" value="TCS_sensor_his_kinase"/>
</dbReference>
<comment type="catalytic activity">
    <reaction evidence="1">
        <text>ATP + protein L-histidine = ADP + protein N-phospho-L-histidine.</text>
        <dbReference type="EC" id="2.7.13.3"/>
    </reaction>
</comment>
<keyword evidence="7" id="KW-0418">Kinase</keyword>
<dbReference type="InterPro" id="IPR003660">
    <property type="entry name" value="HAMP_dom"/>
</dbReference>
<feature type="domain" description="Histidine kinase" evidence="11">
    <location>
        <begin position="248"/>
        <end position="461"/>
    </location>
</feature>
<keyword evidence="10" id="KW-0472">Membrane</keyword>
<dbReference type="SUPFAM" id="SSF158472">
    <property type="entry name" value="HAMP domain-like"/>
    <property type="match status" value="1"/>
</dbReference>
<keyword evidence="8" id="KW-1133">Transmembrane helix</keyword>
<dbReference type="PROSITE" id="PS50885">
    <property type="entry name" value="HAMP"/>
    <property type="match status" value="1"/>
</dbReference>
<dbReference type="SUPFAM" id="SSF55874">
    <property type="entry name" value="ATPase domain of HSP90 chaperone/DNA topoisomerase II/histidine kinase"/>
    <property type="match status" value="1"/>
</dbReference>
<feature type="domain" description="HAMP" evidence="12">
    <location>
        <begin position="187"/>
        <end position="240"/>
    </location>
</feature>
<dbReference type="SUPFAM" id="SSF47384">
    <property type="entry name" value="Homodimeric domain of signal transducing histidine kinase"/>
    <property type="match status" value="1"/>
</dbReference>
<keyword evidence="6" id="KW-0812">Transmembrane</keyword>
<evidence type="ECO:0000313" key="13">
    <source>
        <dbReference type="EMBL" id="GHB90326.1"/>
    </source>
</evidence>
<evidence type="ECO:0000256" key="2">
    <source>
        <dbReference type="ARBA" id="ARBA00004370"/>
    </source>
</evidence>
<proteinExistence type="predicted"/>
<evidence type="ECO:0000256" key="1">
    <source>
        <dbReference type="ARBA" id="ARBA00000085"/>
    </source>
</evidence>
<dbReference type="SMART" id="SM00387">
    <property type="entry name" value="HATPase_c"/>
    <property type="match status" value="1"/>
</dbReference>
<keyword evidence="9" id="KW-0902">Two-component regulatory system</keyword>
<evidence type="ECO:0000256" key="7">
    <source>
        <dbReference type="ARBA" id="ARBA00022777"/>
    </source>
</evidence>
<evidence type="ECO:0000256" key="9">
    <source>
        <dbReference type="ARBA" id="ARBA00023012"/>
    </source>
</evidence>
<dbReference type="PROSITE" id="PS50109">
    <property type="entry name" value="HIS_KIN"/>
    <property type="match status" value="1"/>
</dbReference>
<dbReference type="CDD" id="cd06225">
    <property type="entry name" value="HAMP"/>
    <property type="match status" value="1"/>
</dbReference>
<sequence>MRWLQSFRARVALFSALLILLIVAGLALTLRFMMRELLTDSLDQQLAARAEGYMPIRDFLSADPYQISEARLPQMPPFDVPITFLVYGEDGELLLQRRLPLHINPALVWEEIQNESKADFSGFRYFDFSADSHVWRCAATQQNGIMFVWARRQYGVRIAMAKLDRAFLFLLPIALLTAGAGGWEIGRRTLRPVKALAQRMREIDADGLDRRLDEAGVTSEIRELIRNHNRMLDRLEKQFHQASRFSADAAHELNTPLTVMQSEVEAHLRSEDASSTDLRFCESMLEEIMRLKSMAQKLLLLAQYDTGQMPITRKKVDLSALIEDLWEDIPLINPELEFEAHIAPGVIVLGDFDLLRLLAQNLLVNAIRYNCRDGWMRVTLSFSGEQMELTIANTASPIPADQAARLFDRFYRADAARANSGGSGLGLSLAREIAEAHQADLALCRNDGDVVAFRLRMACQQILSTDSLGRKQ</sequence>
<dbReference type="InterPro" id="IPR003661">
    <property type="entry name" value="HisK_dim/P_dom"/>
</dbReference>
<dbReference type="InterPro" id="IPR003594">
    <property type="entry name" value="HATPase_dom"/>
</dbReference>
<dbReference type="InterPro" id="IPR036097">
    <property type="entry name" value="HisK_dim/P_sf"/>
</dbReference>
<reference evidence="13" key="1">
    <citation type="journal article" date="2014" name="Int. J. Syst. Evol. Microbiol.">
        <title>Complete genome sequence of Corynebacterium casei LMG S-19264T (=DSM 44701T), isolated from a smear-ripened cheese.</title>
        <authorList>
            <consortium name="US DOE Joint Genome Institute (JGI-PGF)"/>
            <person name="Walter F."/>
            <person name="Albersmeier A."/>
            <person name="Kalinowski J."/>
            <person name="Ruckert C."/>
        </authorList>
    </citation>
    <scope>NUCLEOTIDE SEQUENCE</scope>
    <source>
        <strain evidence="13">KCTC 12870</strain>
    </source>
</reference>
<dbReference type="Pfam" id="PF00512">
    <property type="entry name" value="HisKA"/>
    <property type="match status" value="1"/>
</dbReference>
<dbReference type="InterPro" id="IPR036890">
    <property type="entry name" value="HATPase_C_sf"/>
</dbReference>
<reference evidence="13" key="2">
    <citation type="submission" date="2020-09" db="EMBL/GenBank/DDBJ databases">
        <authorList>
            <person name="Sun Q."/>
            <person name="Kim S."/>
        </authorList>
    </citation>
    <scope>NUCLEOTIDE SEQUENCE</scope>
    <source>
        <strain evidence="13">KCTC 12870</strain>
    </source>
</reference>
<dbReference type="SMART" id="SM00388">
    <property type="entry name" value="HisKA"/>
    <property type="match status" value="1"/>
</dbReference>
<name>A0A8J3DCR6_9BACT</name>
<evidence type="ECO:0000256" key="6">
    <source>
        <dbReference type="ARBA" id="ARBA00022692"/>
    </source>
</evidence>
<dbReference type="AlphaFoldDB" id="A0A8J3DCR6"/>
<dbReference type="Gene3D" id="3.30.565.10">
    <property type="entry name" value="Histidine kinase-like ATPase, C-terminal domain"/>
    <property type="match status" value="1"/>
</dbReference>
<dbReference type="InterPro" id="IPR004358">
    <property type="entry name" value="Sig_transdc_His_kin-like_C"/>
</dbReference>
<organism evidence="13 14">
    <name type="scientific">Cerasicoccus arenae</name>
    <dbReference type="NCBI Taxonomy" id="424488"/>
    <lineage>
        <taxon>Bacteria</taxon>
        <taxon>Pseudomonadati</taxon>
        <taxon>Verrucomicrobiota</taxon>
        <taxon>Opitutia</taxon>
        <taxon>Puniceicoccales</taxon>
        <taxon>Cerasicoccaceae</taxon>
        <taxon>Cerasicoccus</taxon>
    </lineage>
</organism>
<dbReference type="CDD" id="cd00082">
    <property type="entry name" value="HisKA"/>
    <property type="match status" value="1"/>
</dbReference>
<dbReference type="GO" id="GO:0005886">
    <property type="term" value="C:plasma membrane"/>
    <property type="evidence" value="ECO:0007669"/>
    <property type="project" value="TreeGrafter"/>
</dbReference>
<dbReference type="Gene3D" id="1.10.287.130">
    <property type="match status" value="1"/>
</dbReference>
<dbReference type="SMART" id="SM00304">
    <property type="entry name" value="HAMP"/>
    <property type="match status" value="1"/>
</dbReference>
<dbReference type="PANTHER" id="PTHR45436">
    <property type="entry name" value="SENSOR HISTIDINE KINASE YKOH"/>
    <property type="match status" value="1"/>
</dbReference>
<dbReference type="Pfam" id="PF00672">
    <property type="entry name" value="HAMP"/>
    <property type="match status" value="1"/>
</dbReference>
<evidence type="ECO:0000256" key="3">
    <source>
        <dbReference type="ARBA" id="ARBA00012438"/>
    </source>
</evidence>
<protein>
    <recommendedName>
        <fullName evidence="3">histidine kinase</fullName>
        <ecNumber evidence="3">2.7.13.3</ecNumber>
    </recommendedName>
</protein>